<dbReference type="InterPro" id="IPR029014">
    <property type="entry name" value="NiFe-Hase_large"/>
</dbReference>
<keyword evidence="7" id="KW-0560">Oxidoreductase</keyword>
<comment type="subcellular location">
    <subcellularLocation>
        <location evidence="2">Cell envelope</location>
    </subcellularLocation>
</comment>
<keyword evidence="8" id="KW-0408">Iron</keyword>
<feature type="binding site" evidence="8">
    <location>
        <position position="64"/>
    </location>
    <ligand>
        <name>Ni(2+)</name>
        <dbReference type="ChEBI" id="CHEBI:49786"/>
    </ligand>
</feature>
<evidence type="ECO:0000256" key="3">
    <source>
        <dbReference type="ARBA" id="ARBA00009292"/>
    </source>
</evidence>
<comment type="similarity">
    <text evidence="3">Belongs to the [NiFe]/[NiFeSe] hydrogenase large subunit family.</text>
</comment>
<feature type="binding site" evidence="8">
    <location>
        <position position="42"/>
    </location>
    <ligand>
        <name>Mg(2+)</name>
        <dbReference type="ChEBI" id="CHEBI:18420"/>
    </ligand>
</feature>
<dbReference type="Proteomes" id="UP000002572">
    <property type="component" value="Chromosome"/>
</dbReference>
<evidence type="ECO:0000313" key="10">
    <source>
        <dbReference type="Proteomes" id="UP000002572"/>
    </source>
</evidence>
<feature type="binding site" evidence="8">
    <location>
        <position position="510"/>
    </location>
    <ligand>
        <name>Ni(2+)</name>
        <dbReference type="ChEBI" id="CHEBI:49786"/>
    </ligand>
</feature>
<keyword evidence="6 8" id="KW-0479">Metal-binding</keyword>
<dbReference type="STRING" id="653733.Selin_0442"/>
<feature type="binding site" evidence="8">
    <location>
        <position position="513"/>
    </location>
    <ligand>
        <name>Fe cation</name>
        <dbReference type="ChEBI" id="CHEBI:24875"/>
    </ligand>
</feature>
<comment type="cofactor">
    <cofactor evidence="8">
        <name>Fe cation</name>
        <dbReference type="ChEBI" id="CHEBI:24875"/>
    </cofactor>
</comment>
<dbReference type="InterPro" id="IPR018194">
    <property type="entry name" value="Ni-dep_hyd_lsu_Ni_BS"/>
</dbReference>
<dbReference type="Gene3D" id="1.10.645.10">
    <property type="entry name" value="Cytochrome-c3 Hydrogenase, chain B"/>
    <property type="match status" value="1"/>
</dbReference>
<gene>
    <name evidence="9" type="ordered locus">Selin_0442</name>
</gene>
<keyword evidence="10" id="KW-1185">Reference proteome</keyword>
<evidence type="ECO:0000256" key="4">
    <source>
        <dbReference type="ARBA" id="ARBA00011771"/>
    </source>
</evidence>
<dbReference type="RefSeq" id="WP_013505084.1">
    <property type="nucleotide sequence ID" value="NC_014836.1"/>
</dbReference>
<feature type="binding site" evidence="8">
    <location>
        <position position="462"/>
    </location>
    <ligand>
        <name>Mg(2+)</name>
        <dbReference type="ChEBI" id="CHEBI:18420"/>
    </ligand>
</feature>
<dbReference type="KEGG" id="din:Selin_0442"/>
<evidence type="ECO:0000256" key="1">
    <source>
        <dbReference type="ARBA" id="ARBA00001967"/>
    </source>
</evidence>
<organism evidence="9 10">
    <name type="scientific">Desulfurispirillum indicum (strain ATCC BAA-1389 / DSM 22839 / S5)</name>
    <dbReference type="NCBI Taxonomy" id="653733"/>
    <lineage>
        <taxon>Bacteria</taxon>
        <taxon>Pseudomonadati</taxon>
        <taxon>Chrysiogenota</taxon>
        <taxon>Chrysiogenia</taxon>
        <taxon>Chrysiogenales</taxon>
        <taxon>Chrysiogenaceae</taxon>
        <taxon>Desulfurispirillum</taxon>
    </lineage>
</organism>
<evidence type="ECO:0000256" key="8">
    <source>
        <dbReference type="PIRSR" id="PIRSR601501-1"/>
    </source>
</evidence>
<sequence length="516" mass="56858">MGEKIIIDPVTRIEGHLRVETAMEGRRVKSARCSGDMFRGIEKALKGFDARVAQHITQRTCGVCPYAHAEASALALESAMGIRPNVNGQLLRNLTVGVYQIKDHLLHFYTLCALDFIDITAVLEYRGNDQALLQVKSWVQHELANNKVFPAAPFLPRYEATYCSDHEVNISGIKGYLDAIEIMAQLHKMVAIFGAKAPHPVAIEAGGVTTMPTVDRLAHFGTLLSHCTDFVRNRYGNDVLAVAKAFPAYFKEGKGYGNTLSAPYLPDGNGENFFFAGGVTIGGSYRPLDLGKITEDHSYAYYHNGSSPLLRPLQTDTLRPLSARDFEVEQGKVDGKYSWNRAPRYDGHAMEVGPAARVVNTYRSGSNPELTAMVNRLNRELGITIDDYPSVMGRHLSRYILADLTLRHMERQLAEVRPDVLGFTHHPVPVNARGVGITEATRGALAHWIETDGKGVIRNYEMVVPTTWNMSPRDGRGNPGAVEKMLEGTEVADAANPMELARIVRSTDPCIGCSVH</sequence>
<evidence type="ECO:0000313" key="9">
    <source>
        <dbReference type="EMBL" id="ADU65195.1"/>
    </source>
</evidence>
<dbReference type="FunFam" id="1.10.645.10:FF:000002">
    <property type="entry name" value="Hydrogenase 2 large subunit"/>
    <property type="match status" value="1"/>
</dbReference>
<evidence type="ECO:0000256" key="5">
    <source>
        <dbReference type="ARBA" id="ARBA00022596"/>
    </source>
</evidence>
<keyword evidence="8" id="KW-0460">Magnesium</keyword>
<dbReference type="InParanoid" id="E6W069"/>
<accession>E6W069</accession>
<feature type="binding site" evidence="8">
    <location>
        <position position="61"/>
    </location>
    <ligand>
        <name>Ni(2+)</name>
        <dbReference type="ChEBI" id="CHEBI:49786"/>
    </ligand>
</feature>
<dbReference type="eggNOG" id="COG0374">
    <property type="taxonomic scope" value="Bacteria"/>
</dbReference>
<dbReference type="PANTHER" id="PTHR42958:SF2">
    <property type="entry name" value="UPTAKE HYDROGENASE LARGE SUBUNIT"/>
    <property type="match status" value="1"/>
</dbReference>
<dbReference type="PROSITE" id="PS00507">
    <property type="entry name" value="NI_HGENASE_L_1"/>
    <property type="match status" value="1"/>
</dbReference>
<feature type="binding site" evidence="8">
    <location>
        <position position="64"/>
    </location>
    <ligand>
        <name>Fe cation</name>
        <dbReference type="ChEBI" id="CHEBI:24875"/>
    </ligand>
</feature>
<dbReference type="GO" id="GO:0016151">
    <property type="term" value="F:nickel cation binding"/>
    <property type="evidence" value="ECO:0007669"/>
    <property type="project" value="InterPro"/>
</dbReference>
<dbReference type="AlphaFoldDB" id="E6W069"/>
<dbReference type="GO" id="GO:0008901">
    <property type="term" value="F:ferredoxin hydrogenase activity"/>
    <property type="evidence" value="ECO:0007669"/>
    <property type="project" value="InterPro"/>
</dbReference>
<dbReference type="SUPFAM" id="SSF56762">
    <property type="entry name" value="HydB/Nqo4-like"/>
    <property type="match status" value="1"/>
</dbReference>
<name>E6W069_DESIS</name>
<keyword evidence="5 8" id="KW-0533">Nickel</keyword>
<comment type="subunit">
    <text evidence="4">Heterodimer of a large and a small subunit.</text>
</comment>
<feature type="binding site" evidence="8">
    <location>
        <position position="516"/>
    </location>
    <ligand>
        <name>Mg(2+)</name>
        <dbReference type="ChEBI" id="CHEBI:18420"/>
    </ligand>
</feature>
<evidence type="ECO:0000256" key="7">
    <source>
        <dbReference type="ARBA" id="ARBA00023002"/>
    </source>
</evidence>
<dbReference type="OrthoDB" id="9761717at2"/>
<reference evidence="9 10" key="1">
    <citation type="submission" date="2010-12" db="EMBL/GenBank/DDBJ databases">
        <title>Complete sequence of Desulfurispirillum indicum S5.</title>
        <authorList>
            <consortium name="US DOE Joint Genome Institute"/>
            <person name="Lucas S."/>
            <person name="Copeland A."/>
            <person name="Lapidus A."/>
            <person name="Cheng J.-F."/>
            <person name="Goodwin L."/>
            <person name="Pitluck S."/>
            <person name="Chertkov O."/>
            <person name="Held B."/>
            <person name="Detter J.C."/>
            <person name="Han C."/>
            <person name="Tapia R."/>
            <person name="Land M."/>
            <person name="Hauser L."/>
            <person name="Kyrpides N."/>
            <person name="Ivanova N."/>
            <person name="Mikhailova N."/>
            <person name="Haggblom M."/>
            <person name="Rauschenbach I."/>
            <person name="Bini E."/>
            <person name="Woyke T."/>
        </authorList>
    </citation>
    <scope>NUCLEOTIDE SEQUENCE [LARGE SCALE GENOMIC DNA]</scope>
    <source>
        <strain evidence="10">ATCC BAA-1389 / DSM 22839 / S5</strain>
    </source>
</reference>
<evidence type="ECO:0000256" key="6">
    <source>
        <dbReference type="ARBA" id="ARBA00022723"/>
    </source>
</evidence>
<comment type="cofactor">
    <cofactor evidence="1 8">
        <name>Ni(2+)</name>
        <dbReference type="ChEBI" id="CHEBI:49786"/>
    </cofactor>
</comment>
<evidence type="ECO:0000256" key="2">
    <source>
        <dbReference type="ARBA" id="ARBA00004196"/>
    </source>
</evidence>
<dbReference type="Pfam" id="PF00374">
    <property type="entry name" value="NiFeSe_Hases"/>
    <property type="match status" value="1"/>
</dbReference>
<dbReference type="PANTHER" id="PTHR42958">
    <property type="entry name" value="HYDROGENASE-2 LARGE CHAIN"/>
    <property type="match status" value="1"/>
</dbReference>
<dbReference type="EMBL" id="CP002432">
    <property type="protein sequence ID" value="ADU65195.1"/>
    <property type="molecule type" value="Genomic_DNA"/>
</dbReference>
<proteinExistence type="inferred from homology"/>
<dbReference type="GO" id="GO:0030313">
    <property type="term" value="C:cell envelope"/>
    <property type="evidence" value="ECO:0007669"/>
    <property type="project" value="UniProtKB-SubCell"/>
</dbReference>
<dbReference type="InterPro" id="IPR001501">
    <property type="entry name" value="Ni-dep_hyd_lsu"/>
</dbReference>
<dbReference type="HOGENOM" id="CLU_030087_0_0_0"/>
<dbReference type="InterPro" id="IPR050867">
    <property type="entry name" value="NiFe/NiFeSe_hydrgnase_LSU"/>
</dbReference>
<protein>
    <submittedName>
        <fullName evidence="9">Nickel-dependent hydrogenase large subunit</fullName>
    </submittedName>
</protein>